<dbReference type="EMBL" id="LJSX01000023">
    <property type="protein sequence ID" value="KPQ09667.1"/>
    <property type="molecule type" value="Genomic_DNA"/>
</dbReference>
<sequence length="310" mass="32544">MLKVLCLGGVTLDVLVAIEAEVQPLPGQKQEASHIELAAGGGAMNAATVFNRLGAQVGIHCAIGRDEAGEFILRTLTQSNVSTTNVEVVDDTPTGKAIVTIPRSGDASVMAARGANLRLRADSISIKSADLLYVTAAPQAAYRAIAQRLSDAPRAFEFVAFNPGMGQIIADFAQCEPVIAECDLLVVNKNEARQLAQQMDLPCAGLSVVDICRSLDRRYGGLVCITDGEHGAWLTGGAEIFHESVFESPALPHQHSTLGAGDTFGATLAYMLALGKTTEEALQLAARNAAATVTRLDANSGALSIKEFLN</sequence>
<dbReference type="PANTHER" id="PTHR10584:SF166">
    <property type="entry name" value="RIBOKINASE"/>
    <property type="match status" value="1"/>
</dbReference>
<dbReference type="GO" id="GO:0016301">
    <property type="term" value="F:kinase activity"/>
    <property type="evidence" value="ECO:0007669"/>
    <property type="project" value="UniProtKB-KW"/>
</dbReference>
<dbReference type="InterPro" id="IPR011611">
    <property type="entry name" value="PfkB_dom"/>
</dbReference>
<protein>
    <submittedName>
        <fullName evidence="4">Ribokinase RbsK</fullName>
    </submittedName>
    <submittedName>
        <fullName evidence="5">Sugar or nucleoside kinase, ribokinase family</fullName>
    </submittedName>
</protein>
<dbReference type="InterPro" id="IPR002139">
    <property type="entry name" value="Ribo/fructo_kinase"/>
</dbReference>
<proteinExistence type="predicted"/>
<reference evidence="4 6" key="1">
    <citation type="submission" date="2015-09" db="EMBL/GenBank/DDBJ databases">
        <title>Identification and resolution of microdiversity through metagenomic sequencing of parallel consortia.</title>
        <authorList>
            <person name="Nelson W.C."/>
            <person name="Romine M.F."/>
            <person name="Lindemann S.R."/>
        </authorList>
    </citation>
    <scope>NUCLEOTIDE SEQUENCE [LARGE SCALE GENOMIC DNA]</scope>
    <source>
        <strain evidence="4">HL-109</strain>
    </source>
</reference>
<dbReference type="InterPro" id="IPR029056">
    <property type="entry name" value="Ribokinase-like"/>
</dbReference>
<keyword evidence="7" id="KW-1185">Reference proteome</keyword>
<gene>
    <name evidence="4" type="primary">rbsK</name>
    <name evidence="5" type="ORF">GA0071312_1162</name>
    <name evidence="4" type="ORF">HLUCCO17_13575</name>
</gene>
<dbReference type="EMBL" id="FMBM01000001">
    <property type="protein sequence ID" value="SCC79781.1"/>
    <property type="molecule type" value="Genomic_DNA"/>
</dbReference>
<keyword evidence="1" id="KW-0808">Transferase</keyword>
<evidence type="ECO:0000313" key="6">
    <source>
        <dbReference type="Proteomes" id="UP000050497"/>
    </source>
</evidence>
<evidence type="ECO:0000256" key="2">
    <source>
        <dbReference type="ARBA" id="ARBA00022777"/>
    </source>
</evidence>
<dbReference type="Pfam" id="PF00294">
    <property type="entry name" value="PfkB"/>
    <property type="match status" value="1"/>
</dbReference>
<reference evidence="5 7" key="2">
    <citation type="submission" date="2016-08" db="EMBL/GenBank/DDBJ databases">
        <authorList>
            <person name="Varghese N."/>
            <person name="Submissions Spin"/>
        </authorList>
    </citation>
    <scope>NUCLEOTIDE SEQUENCE [LARGE SCALE GENOMIC DNA]</scope>
    <source>
        <strain evidence="5 7">HL-109</strain>
    </source>
</reference>
<organism evidence="4 6">
    <name type="scientific">Saliniramus fredricksonii</name>
    <dbReference type="NCBI Taxonomy" id="1653334"/>
    <lineage>
        <taxon>Bacteria</taxon>
        <taxon>Pseudomonadati</taxon>
        <taxon>Pseudomonadota</taxon>
        <taxon>Alphaproteobacteria</taxon>
        <taxon>Hyphomicrobiales</taxon>
        <taxon>Salinarimonadaceae</taxon>
        <taxon>Saliniramus</taxon>
    </lineage>
</organism>
<dbReference type="Proteomes" id="UP000050497">
    <property type="component" value="Unassembled WGS sequence"/>
</dbReference>
<dbReference type="OrthoDB" id="9813569at2"/>
<evidence type="ECO:0000313" key="4">
    <source>
        <dbReference type="EMBL" id="KPQ09667.1"/>
    </source>
</evidence>
<name>A0A0P7X4B4_9HYPH</name>
<dbReference type="Gene3D" id="3.40.1190.20">
    <property type="match status" value="1"/>
</dbReference>
<dbReference type="SUPFAM" id="SSF53613">
    <property type="entry name" value="Ribokinase-like"/>
    <property type="match status" value="1"/>
</dbReference>
<dbReference type="RefSeq" id="WP_074443942.1">
    <property type="nucleotide sequence ID" value="NZ_FMBM01000001.1"/>
</dbReference>
<evidence type="ECO:0000313" key="5">
    <source>
        <dbReference type="EMBL" id="SCC79781.1"/>
    </source>
</evidence>
<feature type="domain" description="Carbohydrate kinase PfkB" evidence="3">
    <location>
        <begin position="3"/>
        <end position="300"/>
    </location>
</feature>
<dbReference type="PRINTS" id="PR00990">
    <property type="entry name" value="RIBOKINASE"/>
</dbReference>
<dbReference type="GO" id="GO:0006796">
    <property type="term" value="P:phosphate-containing compound metabolic process"/>
    <property type="evidence" value="ECO:0007669"/>
    <property type="project" value="UniProtKB-ARBA"/>
</dbReference>
<evidence type="ECO:0000313" key="7">
    <source>
        <dbReference type="Proteomes" id="UP000182800"/>
    </source>
</evidence>
<evidence type="ECO:0000256" key="1">
    <source>
        <dbReference type="ARBA" id="ARBA00022679"/>
    </source>
</evidence>
<dbReference type="STRING" id="1653334.GA0071312_1162"/>
<dbReference type="Proteomes" id="UP000182800">
    <property type="component" value="Unassembled WGS sequence"/>
</dbReference>
<accession>A0A0P7X4B4</accession>
<comment type="caution">
    <text evidence="4">The sequence shown here is derived from an EMBL/GenBank/DDBJ whole genome shotgun (WGS) entry which is preliminary data.</text>
</comment>
<keyword evidence="2 4" id="KW-0418">Kinase</keyword>
<evidence type="ECO:0000259" key="3">
    <source>
        <dbReference type="Pfam" id="PF00294"/>
    </source>
</evidence>
<dbReference type="PANTHER" id="PTHR10584">
    <property type="entry name" value="SUGAR KINASE"/>
    <property type="match status" value="1"/>
</dbReference>
<dbReference type="AlphaFoldDB" id="A0A0P7X4B4"/>